<dbReference type="PANTHER" id="PTHR28586">
    <property type="entry name" value="PROTEIN PAXX"/>
    <property type="match status" value="1"/>
</dbReference>
<dbReference type="CDD" id="cd22286">
    <property type="entry name" value="HD_PAXX_N"/>
    <property type="match status" value="1"/>
</dbReference>
<protein>
    <recommendedName>
        <fullName evidence="4">PAXX non-homologous end joining factor</fullName>
    </recommendedName>
</protein>
<dbReference type="Ensembl" id="ENSSPUT00000005692.1">
    <property type="protein sequence ID" value="ENSSPUP00000005358.1"/>
    <property type="gene ID" value="ENSSPUG00000004129.1"/>
</dbReference>
<dbReference type="GO" id="GO:0060090">
    <property type="term" value="F:molecular adaptor activity"/>
    <property type="evidence" value="ECO:0007669"/>
    <property type="project" value="TreeGrafter"/>
</dbReference>
<dbReference type="GO" id="GO:0035861">
    <property type="term" value="C:site of double-strand break"/>
    <property type="evidence" value="ECO:0007669"/>
    <property type="project" value="TreeGrafter"/>
</dbReference>
<organism evidence="2 3">
    <name type="scientific">Sphenodon punctatus</name>
    <name type="common">Tuatara</name>
    <name type="synonym">Hatteria punctata</name>
    <dbReference type="NCBI Taxonomy" id="8508"/>
    <lineage>
        <taxon>Eukaryota</taxon>
        <taxon>Metazoa</taxon>
        <taxon>Chordata</taxon>
        <taxon>Craniata</taxon>
        <taxon>Vertebrata</taxon>
        <taxon>Euteleostomi</taxon>
        <taxon>Lepidosauria</taxon>
        <taxon>Sphenodontia</taxon>
        <taxon>Sphenodontidae</taxon>
        <taxon>Sphenodon</taxon>
    </lineage>
</organism>
<sequence>MELPAGPFYVLPHGGQQYLCYYSQRVGSSFRVCVTNACECWSSELTQEKLEGDMPQSGLCTLDSCDTKFREAFEHRAATLTVHDSKASLQLEEDTWSLTFDLFKLPLSEARKRLQALMLGLVGRVQHLEKRLEAAEDVAAAAVSCSPEKGSLRNPSLFTPDLSPRAGRGGGGGGPAVLLKRRAPGESLVNPGFKSKKAPTGVDFEDL</sequence>
<dbReference type="OMA" id="ANVWSVE"/>
<proteinExistence type="predicted"/>
<evidence type="ECO:0000313" key="3">
    <source>
        <dbReference type="Proteomes" id="UP000694392"/>
    </source>
</evidence>
<dbReference type="AlphaFoldDB" id="A0A8D0GH84"/>
<evidence type="ECO:0008006" key="4">
    <source>
        <dbReference type="Google" id="ProtNLM"/>
    </source>
</evidence>
<dbReference type="GO" id="GO:0005634">
    <property type="term" value="C:nucleus"/>
    <property type="evidence" value="ECO:0007669"/>
    <property type="project" value="TreeGrafter"/>
</dbReference>
<dbReference type="GO" id="GO:0006303">
    <property type="term" value="P:double-strand break repair via nonhomologous end joining"/>
    <property type="evidence" value="ECO:0007669"/>
    <property type="project" value="InterPro"/>
</dbReference>
<reference evidence="2" key="1">
    <citation type="submission" date="2025-08" db="UniProtKB">
        <authorList>
            <consortium name="Ensembl"/>
        </authorList>
    </citation>
    <scope>IDENTIFICATION</scope>
</reference>
<dbReference type="GO" id="GO:0070419">
    <property type="term" value="C:nonhomologous end joining complex"/>
    <property type="evidence" value="ECO:0007669"/>
    <property type="project" value="TreeGrafter"/>
</dbReference>
<dbReference type="Pfam" id="PF15384">
    <property type="entry name" value="PAXX"/>
    <property type="match status" value="1"/>
</dbReference>
<dbReference type="Proteomes" id="UP000694392">
    <property type="component" value="Unplaced"/>
</dbReference>
<dbReference type="PANTHER" id="PTHR28586:SF1">
    <property type="entry name" value="PROTEIN PAXX"/>
    <property type="match status" value="1"/>
</dbReference>
<feature type="region of interest" description="Disordered" evidence="1">
    <location>
        <begin position="152"/>
        <end position="207"/>
    </location>
</feature>
<accession>A0A8D0GH84</accession>
<evidence type="ECO:0000256" key="1">
    <source>
        <dbReference type="SAM" id="MobiDB-lite"/>
    </source>
</evidence>
<keyword evidence="3" id="KW-1185">Reference proteome</keyword>
<dbReference type="InterPro" id="IPR027873">
    <property type="entry name" value="PAXX"/>
</dbReference>
<name>A0A8D0GH84_SPHPU</name>
<evidence type="ECO:0000313" key="2">
    <source>
        <dbReference type="Ensembl" id="ENSSPUP00000005358.1"/>
    </source>
</evidence>
<dbReference type="InterPro" id="IPR054134">
    <property type="entry name" value="PAXX_N"/>
</dbReference>
<reference evidence="2" key="2">
    <citation type="submission" date="2025-09" db="UniProtKB">
        <authorList>
            <consortium name="Ensembl"/>
        </authorList>
    </citation>
    <scope>IDENTIFICATION</scope>
</reference>
<dbReference type="GeneTree" id="ENSGT00390000000543"/>